<dbReference type="AlphaFoldDB" id="A0A0N4VCS5"/>
<keyword evidence="5" id="KW-0175">Coiled coil</keyword>
<reference evidence="11" key="1">
    <citation type="submission" date="2017-02" db="UniProtKB">
        <authorList>
            <consortium name="WormBaseParasite"/>
        </authorList>
    </citation>
    <scope>IDENTIFICATION</scope>
</reference>
<dbReference type="SMART" id="SM00513">
    <property type="entry name" value="SAP"/>
    <property type="match status" value="1"/>
</dbReference>
<feature type="region of interest" description="Disordered" evidence="6">
    <location>
        <begin position="541"/>
        <end position="707"/>
    </location>
</feature>
<feature type="compositionally biased region" description="Acidic residues" evidence="6">
    <location>
        <begin position="76"/>
        <end position="85"/>
    </location>
</feature>
<feature type="compositionally biased region" description="Basic and acidic residues" evidence="6">
    <location>
        <begin position="547"/>
        <end position="574"/>
    </location>
</feature>
<dbReference type="PANTHER" id="PTHR15683">
    <property type="entry name" value="SCAFFOLD ATTACHMENT FACTOR B-RELATED"/>
    <property type="match status" value="1"/>
</dbReference>
<dbReference type="InterPro" id="IPR003034">
    <property type="entry name" value="SAP_dom"/>
</dbReference>
<feature type="compositionally biased region" description="Low complexity" evidence="6">
    <location>
        <begin position="599"/>
        <end position="611"/>
    </location>
</feature>
<keyword evidence="10" id="KW-1185">Reference proteome</keyword>
<dbReference type="InterPro" id="IPR012677">
    <property type="entry name" value="Nucleotide-bd_a/b_plait_sf"/>
</dbReference>
<dbReference type="SUPFAM" id="SSF68906">
    <property type="entry name" value="SAP domain"/>
    <property type="match status" value="1"/>
</dbReference>
<evidence type="ECO:0000313" key="10">
    <source>
        <dbReference type="Proteomes" id="UP000274131"/>
    </source>
</evidence>
<evidence type="ECO:0000259" key="7">
    <source>
        <dbReference type="PROSITE" id="PS50102"/>
    </source>
</evidence>
<evidence type="ECO:0000256" key="6">
    <source>
        <dbReference type="SAM" id="MobiDB-lite"/>
    </source>
</evidence>
<sequence length="791" mass="88380">MIKLSELRVFDLKQELEKRGLDKNGIKYALIERLETALREEGHDPKTFLFAVGDYGKNSPSVKTSYLKRSVVPGENADEDKEVEENDRLPCKEESENGERPAIDENSGTSKAESEIVSVETNDEGSTVNEVEEPLVARSEAQIIGDDINLESENPHVSEETRDKIQNLDDLEPKKDLGITAETAKSVPSTAVEKFTVSHSQPLLKKSLDSSLWIRGIGPNTKAADLQALFSKYGRVITAKIYTRRQQPSGACFGFVTMADSATAELCIHKLNRTAIKGRVITIERADRSNMPSLKSVKKKAAALANAAQKSSSSTVNNERPKSEERPKSSREQSSEKEKKEKSSTGKSKNASPAEKASNHADSDKQKTAKTASGSKKVPVRAPSASTSQYKGKPSSRERAQVSRLSSKFRTGRRFTERAERFASLRRPFSSSIRKPVFASGARRPATVSGRIPLPGRSPRLSRFARREVSSRRVEPSWDKREVMEVLRKKEEEYRLKEQELRLQRERERLKFERERIERERLELQQWRQLGQFAAPHIPPIIPISRRSHDSYDDVHSSSRHHNEYARSSGERHSSSHRNSSGSSRVASSERREPHVSSRHVSASHHSSSRSISERERSRHGRERESRNYTSSSPREIYSRDSHSAYGRNVDAATSKETYRGSEAASYSSSHRSSDLGYSSREMGYSGSYGGTSSRSGGASSWQVGGSGSTYLSSSSRDFDNNGSWMSSIPSSQPHGISGSQWQSSRTTGRVEMDMPNKARIVHHMRSLTISMIHTTSMEGGTSFNFVQIVY</sequence>
<feature type="compositionally biased region" description="Basic and acidic residues" evidence="6">
    <location>
        <begin position="612"/>
        <end position="627"/>
    </location>
</feature>
<proteinExistence type="predicted"/>
<feature type="compositionally biased region" description="Low complexity" evidence="6">
    <location>
        <begin position="302"/>
        <end position="314"/>
    </location>
</feature>
<dbReference type="GO" id="GO:0050684">
    <property type="term" value="P:regulation of mRNA processing"/>
    <property type="evidence" value="ECO:0007669"/>
    <property type="project" value="TreeGrafter"/>
</dbReference>
<dbReference type="GO" id="GO:0003723">
    <property type="term" value="F:RNA binding"/>
    <property type="evidence" value="ECO:0007669"/>
    <property type="project" value="UniProtKB-UniRule"/>
</dbReference>
<comment type="subcellular location">
    <subcellularLocation>
        <location evidence="1">Nucleus</location>
    </subcellularLocation>
</comment>
<dbReference type="STRING" id="51028.A0A0N4VCS5"/>
<dbReference type="WBParaSite" id="EVEC_0000838101-mRNA-1">
    <property type="protein sequence ID" value="EVEC_0000838101-mRNA-1"/>
    <property type="gene ID" value="EVEC_0000838101"/>
</dbReference>
<feature type="region of interest" description="Disordered" evidence="6">
    <location>
        <begin position="73"/>
        <end position="129"/>
    </location>
</feature>
<organism evidence="11">
    <name type="scientific">Enterobius vermicularis</name>
    <name type="common">Human pinworm</name>
    <dbReference type="NCBI Taxonomy" id="51028"/>
    <lineage>
        <taxon>Eukaryota</taxon>
        <taxon>Metazoa</taxon>
        <taxon>Ecdysozoa</taxon>
        <taxon>Nematoda</taxon>
        <taxon>Chromadorea</taxon>
        <taxon>Rhabditida</taxon>
        <taxon>Spirurina</taxon>
        <taxon>Oxyuridomorpha</taxon>
        <taxon>Oxyuroidea</taxon>
        <taxon>Oxyuridae</taxon>
        <taxon>Enterobius</taxon>
    </lineage>
</organism>
<keyword evidence="2 4" id="KW-0694">RNA-binding</keyword>
<feature type="compositionally biased region" description="Low complexity" evidence="6">
    <location>
        <begin position="577"/>
        <end position="587"/>
    </location>
</feature>
<evidence type="ECO:0000313" key="11">
    <source>
        <dbReference type="WBParaSite" id="EVEC_0000838101-mRNA-1"/>
    </source>
</evidence>
<evidence type="ECO:0000313" key="9">
    <source>
        <dbReference type="EMBL" id="VDD93114.1"/>
    </source>
</evidence>
<name>A0A0N4VCS5_ENTVE</name>
<dbReference type="PANTHER" id="PTHR15683:SF8">
    <property type="entry name" value="SCAFFOLD ATTACHMENT FACTOR B, ISOFORM B"/>
    <property type="match status" value="1"/>
</dbReference>
<feature type="region of interest" description="Disordered" evidence="6">
    <location>
        <begin position="292"/>
        <end position="414"/>
    </location>
</feature>
<evidence type="ECO:0000256" key="2">
    <source>
        <dbReference type="ARBA" id="ARBA00022884"/>
    </source>
</evidence>
<feature type="domain" description="SAP" evidence="8">
    <location>
        <begin position="4"/>
        <end position="38"/>
    </location>
</feature>
<dbReference type="Gene3D" id="3.30.70.330">
    <property type="match status" value="1"/>
</dbReference>
<dbReference type="Pfam" id="PF02037">
    <property type="entry name" value="SAP"/>
    <property type="match status" value="1"/>
</dbReference>
<dbReference type="SUPFAM" id="SSF54928">
    <property type="entry name" value="RNA-binding domain, RBD"/>
    <property type="match status" value="1"/>
</dbReference>
<dbReference type="PROSITE" id="PS50102">
    <property type="entry name" value="RRM"/>
    <property type="match status" value="1"/>
</dbReference>
<feature type="compositionally biased region" description="Low complexity" evidence="6">
    <location>
        <begin position="661"/>
        <end position="701"/>
    </location>
</feature>
<dbReference type="Proteomes" id="UP000274131">
    <property type="component" value="Unassembled WGS sequence"/>
</dbReference>
<dbReference type="InterPro" id="IPR036361">
    <property type="entry name" value="SAP_dom_sf"/>
</dbReference>
<dbReference type="GO" id="GO:0006357">
    <property type="term" value="P:regulation of transcription by RNA polymerase II"/>
    <property type="evidence" value="ECO:0007669"/>
    <property type="project" value="TreeGrafter"/>
</dbReference>
<evidence type="ECO:0000256" key="3">
    <source>
        <dbReference type="ARBA" id="ARBA00023242"/>
    </source>
</evidence>
<dbReference type="Pfam" id="PF00076">
    <property type="entry name" value="RRM_1"/>
    <property type="match status" value="1"/>
</dbReference>
<dbReference type="InterPro" id="IPR051738">
    <property type="entry name" value="SAF_Modulators"/>
</dbReference>
<keyword evidence="3" id="KW-0539">Nucleus</keyword>
<dbReference type="Gene3D" id="1.10.720.30">
    <property type="entry name" value="SAP domain"/>
    <property type="match status" value="1"/>
</dbReference>
<reference evidence="9 10" key="2">
    <citation type="submission" date="2018-10" db="EMBL/GenBank/DDBJ databases">
        <authorList>
            <consortium name="Pathogen Informatics"/>
        </authorList>
    </citation>
    <scope>NUCLEOTIDE SEQUENCE [LARGE SCALE GENOMIC DNA]</scope>
</reference>
<dbReference type="SMART" id="SM00360">
    <property type="entry name" value="RRM"/>
    <property type="match status" value="1"/>
</dbReference>
<evidence type="ECO:0000256" key="4">
    <source>
        <dbReference type="PROSITE-ProRule" id="PRU00176"/>
    </source>
</evidence>
<feature type="coiled-coil region" evidence="5">
    <location>
        <begin position="480"/>
        <end position="530"/>
    </location>
</feature>
<accession>A0A0N4VCS5</accession>
<feature type="compositionally biased region" description="Polar residues" evidence="6">
    <location>
        <begin position="722"/>
        <end position="748"/>
    </location>
</feature>
<dbReference type="OrthoDB" id="6159259at2759"/>
<protein>
    <submittedName>
        <fullName evidence="11">SAFB-like transcription modulator</fullName>
    </submittedName>
</protein>
<feature type="compositionally biased region" description="Basic and acidic residues" evidence="6">
    <location>
        <begin position="319"/>
        <end position="344"/>
    </location>
</feature>
<dbReference type="GO" id="GO:0043565">
    <property type="term" value="F:sequence-specific DNA binding"/>
    <property type="evidence" value="ECO:0007669"/>
    <property type="project" value="TreeGrafter"/>
</dbReference>
<feature type="domain" description="RRM" evidence="7">
    <location>
        <begin position="210"/>
        <end position="288"/>
    </location>
</feature>
<feature type="compositionally biased region" description="Basic and acidic residues" evidence="6">
    <location>
        <begin position="86"/>
        <end position="103"/>
    </location>
</feature>
<evidence type="ECO:0000256" key="1">
    <source>
        <dbReference type="ARBA" id="ARBA00004123"/>
    </source>
</evidence>
<dbReference type="PROSITE" id="PS50800">
    <property type="entry name" value="SAP"/>
    <property type="match status" value="1"/>
</dbReference>
<evidence type="ECO:0000259" key="8">
    <source>
        <dbReference type="PROSITE" id="PS50800"/>
    </source>
</evidence>
<dbReference type="CDD" id="cd12417">
    <property type="entry name" value="RRM_SAFB_like"/>
    <property type="match status" value="1"/>
</dbReference>
<dbReference type="EMBL" id="UXUI01009134">
    <property type="protein sequence ID" value="VDD93114.1"/>
    <property type="molecule type" value="Genomic_DNA"/>
</dbReference>
<gene>
    <name evidence="9" type="ORF">EVEC_LOCUS7865</name>
</gene>
<dbReference type="InterPro" id="IPR000504">
    <property type="entry name" value="RRM_dom"/>
</dbReference>
<feature type="region of interest" description="Disordered" evidence="6">
    <location>
        <begin position="722"/>
        <end position="749"/>
    </location>
</feature>
<dbReference type="InterPro" id="IPR035979">
    <property type="entry name" value="RBD_domain_sf"/>
</dbReference>
<evidence type="ECO:0000256" key="5">
    <source>
        <dbReference type="SAM" id="Coils"/>
    </source>
</evidence>
<dbReference type="GO" id="GO:0005634">
    <property type="term" value="C:nucleus"/>
    <property type="evidence" value="ECO:0007669"/>
    <property type="project" value="UniProtKB-SubCell"/>
</dbReference>
<feature type="compositionally biased region" description="Basic and acidic residues" evidence="6">
    <location>
        <begin position="357"/>
        <end position="367"/>
    </location>
</feature>